<dbReference type="SUPFAM" id="SSF53448">
    <property type="entry name" value="Nucleotide-diphospho-sugar transferases"/>
    <property type="match status" value="2"/>
</dbReference>
<dbReference type="PANTHER" id="PTHR43179:SF7">
    <property type="entry name" value="RHAMNOSYLTRANSFERASE WBBL"/>
    <property type="match status" value="1"/>
</dbReference>
<reference evidence="2 3" key="1">
    <citation type="journal article" date="2017" name="Genome Announc.">
        <title>Draft Genome Sequences of Salinivibrio proteolyticus, Salinivibrio sharmensis, Salinivibrio siamensis, Salinivibrio costicola subsp. alcaliphilus, Salinivibrio costicola subsp. vallismortis, and 29 New Isolates Belonging to the Genus Salinivibrio.</title>
        <authorList>
            <person name="Lopez-Hermoso C."/>
            <person name="de la Haba R.R."/>
            <person name="Sanchez-Porro C."/>
            <person name="Bayliss S.C."/>
            <person name="Feil E.J."/>
            <person name="Ventosa A."/>
        </authorList>
    </citation>
    <scope>NUCLEOTIDE SEQUENCE [LARGE SCALE GENOMIC DNA]</scope>
    <source>
        <strain evidence="2 3">AL184</strain>
    </source>
</reference>
<evidence type="ECO:0000259" key="1">
    <source>
        <dbReference type="Pfam" id="PF00535"/>
    </source>
</evidence>
<dbReference type="Gene3D" id="3.90.550.10">
    <property type="entry name" value="Spore Coat Polysaccharide Biosynthesis Protein SpsA, Chain A"/>
    <property type="match status" value="2"/>
</dbReference>
<protein>
    <recommendedName>
        <fullName evidence="1">Glycosyltransferase 2-like domain-containing protein</fullName>
    </recommendedName>
</protein>
<proteinExistence type="predicted"/>
<gene>
    <name evidence="2" type="ORF">BZG00_10735</name>
</gene>
<keyword evidence="3" id="KW-1185">Reference proteome</keyword>
<dbReference type="CDD" id="cd04186">
    <property type="entry name" value="GT_2_like_c"/>
    <property type="match status" value="1"/>
</dbReference>
<organism evidence="2 3">
    <name type="scientific">Salinivibrio kushneri</name>
    <dbReference type="NCBI Taxonomy" id="1908198"/>
    <lineage>
        <taxon>Bacteria</taxon>
        <taxon>Pseudomonadati</taxon>
        <taxon>Pseudomonadota</taxon>
        <taxon>Gammaproteobacteria</taxon>
        <taxon>Vibrionales</taxon>
        <taxon>Vibrionaceae</taxon>
        <taxon>Salinivibrio</taxon>
    </lineage>
</organism>
<dbReference type="InterPro" id="IPR029044">
    <property type="entry name" value="Nucleotide-diphossugar_trans"/>
</dbReference>
<evidence type="ECO:0000313" key="3">
    <source>
        <dbReference type="Proteomes" id="UP000189021"/>
    </source>
</evidence>
<comment type="caution">
    <text evidence="2">The sequence shown here is derived from an EMBL/GenBank/DDBJ whole genome shotgun (WGS) entry which is preliminary data.</text>
</comment>
<accession>A0AB36JW16</accession>
<sequence>MALNLALGDHGSVNAKIKKRYWDIRQSTKKAINLQQHTPKVGWYQLTITYHTDSDSQIGNTVLVELGPDHAPIPLGCETPGKLELVFHSPTPLHHLTLVWPALQAHIQATINIKRVSQPRAMMHMLRTISRRDRQNGGNWQQIYRITRARQKRAGWSFARERLIQTYHPMFIGKTLFQAPYTFWQQHFQPSLPEPQSVKDIAIVMWMDIADNVSVNEKSAINFTIQSLLEQTHQQWQLNLLTQTPPDWLTDHLDALNDERIQIISSHCATYSTKAWHGFVTPGDQWAPNALTFFAQCIEQNPNARLVYSDHDQITDKQQRDAPAFKPQWSPDLLKSYNYIGRAVLFSGNTTTSAYINMPQHVRCLNAGISAPATDQPCIHIPHILFHQHSPHQEDIPFNERQQVLQALKQLTQHHTHGIKRVTFDKMHQVYHCHYRLPSPYPRVSIVIPTRNGLAITRQCVESILRLTSYPHYQIIIVNNQSDCPDTLAWFQRIGQQRNIEILDYNQPFNFSAINNFAVSHSDGDLVCLLNNDTEVIHSNWLTEMVRQASRPEIGCVGAKLLFFDDTIQHAGVILGIWGLAGHAHKHYSVYSRGYQRRLACSQNYSAVTAACLLVKRAIYDAVGGLDEKLTVAFNDVDFCLKVQQAGYTNLWTPRATLYHYESKSRGKEDTPAKKAREQQEITLMKQRWKTVIQNDPHYSRHLTRHREDFTLRLEEDHFEEETET</sequence>
<dbReference type="AlphaFoldDB" id="A0AB36JW16"/>
<name>A0AB36JW16_9GAMM</name>
<dbReference type="InterPro" id="IPR001173">
    <property type="entry name" value="Glyco_trans_2-like"/>
</dbReference>
<evidence type="ECO:0000313" key="2">
    <source>
        <dbReference type="EMBL" id="OOE39354.1"/>
    </source>
</evidence>
<dbReference type="PANTHER" id="PTHR43179">
    <property type="entry name" value="RHAMNOSYLTRANSFERASE WBBL"/>
    <property type="match status" value="1"/>
</dbReference>
<dbReference type="Pfam" id="PF00535">
    <property type="entry name" value="Glycos_transf_2"/>
    <property type="match status" value="1"/>
</dbReference>
<dbReference type="Proteomes" id="UP000189021">
    <property type="component" value="Unassembled WGS sequence"/>
</dbReference>
<dbReference type="EMBL" id="MUEK01000009">
    <property type="protein sequence ID" value="OOE39354.1"/>
    <property type="molecule type" value="Genomic_DNA"/>
</dbReference>
<feature type="domain" description="Glycosyltransferase 2-like" evidence="1">
    <location>
        <begin position="445"/>
        <end position="569"/>
    </location>
</feature>